<dbReference type="InterPro" id="IPR036890">
    <property type="entry name" value="HATPase_C_sf"/>
</dbReference>
<evidence type="ECO:0000256" key="1">
    <source>
        <dbReference type="SAM" id="MobiDB-lite"/>
    </source>
</evidence>
<sequence>MRATVVAHRQAQGPPVATTEPDTDARTKGPAGATPDPFGAAALRDAVVAAWLASGTRFREDANAEEDHARGYYRDRVVVELAQNAADAAARADARGRLRLSLERVPEGGWRLVAANTGAPLDADGVASLASLRASAKVSGPADEPAAGSGPVGRFGVGFAATRSVSDDVAVRSTTGGVRFSLRRTRELLDAVTAPAEGAGEGAERLRRAVAERGDDLPVLRLPFEAPALADAALDAPSDAPEWAVTVVELALRDDAVDAVRDQLAAVDDALLLALPALAEIVVELPDTDGETRRTTVRDVAERWAVRRRAGVVDADDVADLPREQRRTAWSVTWALPREEPARAGVLHAPTPTDVPLTLPGLLVASFPVDPGRRQVLPGAVTDRLAAEAGTAFAEVLTDLAAGESGLHGAAVLDLVPADLPAGELDAAVREAATDALRTAPLLPAGPGPDGSGPDGSGAGSRVAPEDATVLAGPAGEDEALVAALAGVVPGLVALAPSRQGVARRLGATTVQLADVVAELPAALPPAGWWTLCEALEPHVSDAGVLEALAGAHVPLVDGRRASGVRGTVVLPEDDDDPALVAIARTLAVRVVHPDAAHPLLVRAGATPTDARALLDDDGVRALALAASEALLDGAAEVPPVADWPAPTTLVGPVDARPREVVETALALARLALPAGAEGFPFWLGELPLPTADGELAPARETSVPGSWAADAMDGLAPVTRAAMARHGAELLRAVGARADLAVYRVPDVLTPDADDPEPEHGPDDPAGWLAGWADYLRFLGERLGPGVDLGDVLAVADLDAVSVPEAADGVPEDDRADDDPADDDRWAEVLAHLAADPDARRALVTPVSGAPSYTAWWLRRALGAPFARHAGVPLLPLLPEAMAGLDDEVQRALGAVDGLGALAAGDWPAALERLPGVGEALPLPVALGVWRGLAGLAVRLGRAARAAALDPLPDRLPALDASDVVVRRADDVEVAGTARWAVLGPVLPVPEVEVEAVADLLDLPVVGEDGLPSPDGQGQEQPLDPRVVALDPRLPETWHSHERLSVAGAPVPWWVDADGRVHATDRAGLAAALADRLGRPDRAALLATVLAAPERATELWVTTAWG</sequence>
<evidence type="ECO:0000313" key="3">
    <source>
        <dbReference type="Proteomes" id="UP000632535"/>
    </source>
</evidence>
<feature type="region of interest" description="Disordered" evidence="1">
    <location>
        <begin position="1"/>
        <end position="34"/>
    </location>
</feature>
<name>A0ABQ2B446_9MICO</name>
<dbReference type="EMBL" id="BMDG01000002">
    <property type="protein sequence ID" value="GGI05624.1"/>
    <property type="molecule type" value="Genomic_DNA"/>
</dbReference>
<comment type="caution">
    <text evidence="2">The sequence shown here is derived from an EMBL/GenBank/DDBJ whole genome shotgun (WGS) entry which is preliminary data.</text>
</comment>
<accession>A0ABQ2B446</accession>
<protein>
    <recommendedName>
        <fullName evidence="4">ATP-binding protein</fullName>
    </recommendedName>
</protein>
<proteinExistence type="predicted"/>
<gene>
    <name evidence="2" type="ORF">GCM10007368_07100</name>
</gene>
<dbReference type="SUPFAM" id="SSF55874">
    <property type="entry name" value="ATPase domain of HSP90 chaperone/DNA topoisomerase II/histidine kinase"/>
    <property type="match status" value="1"/>
</dbReference>
<evidence type="ECO:0008006" key="4">
    <source>
        <dbReference type="Google" id="ProtNLM"/>
    </source>
</evidence>
<keyword evidence="3" id="KW-1185">Reference proteome</keyword>
<organism evidence="2 3">
    <name type="scientific">Isoptericola cucumis</name>
    <dbReference type="NCBI Taxonomy" id="1776856"/>
    <lineage>
        <taxon>Bacteria</taxon>
        <taxon>Bacillati</taxon>
        <taxon>Actinomycetota</taxon>
        <taxon>Actinomycetes</taxon>
        <taxon>Micrococcales</taxon>
        <taxon>Promicromonosporaceae</taxon>
        <taxon>Isoptericola</taxon>
    </lineage>
</organism>
<dbReference type="Proteomes" id="UP000632535">
    <property type="component" value="Unassembled WGS sequence"/>
</dbReference>
<feature type="region of interest" description="Disordered" evidence="1">
    <location>
        <begin position="440"/>
        <end position="464"/>
    </location>
</feature>
<dbReference type="NCBIfam" id="NF047352">
    <property type="entry name" value="P_loop_sacsin"/>
    <property type="match status" value="1"/>
</dbReference>
<reference evidence="3" key="1">
    <citation type="journal article" date="2019" name="Int. J. Syst. Evol. Microbiol.">
        <title>The Global Catalogue of Microorganisms (GCM) 10K type strain sequencing project: providing services to taxonomists for standard genome sequencing and annotation.</title>
        <authorList>
            <consortium name="The Broad Institute Genomics Platform"/>
            <consortium name="The Broad Institute Genome Sequencing Center for Infectious Disease"/>
            <person name="Wu L."/>
            <person name="Ma J."/>
        </authorList>
    </citation>
    <scope>NUCLEOTIDE SEQUENCE [LARGE SCALE GENOMIC DNA]</scope>
    <source>
        <strain evidence="3">CCM 8653</strain>
    </source>
</reference>
<evidence type="ECO:0000313" key="2">
    <source>
        <dbReference type="EMBL" id="GGI05624.1"/>
    </source>
</evidence>
<dbReference type="Gene3D" id="3.30.565.10">
    <property type="entry name" value="Histidine kinase-like ATPase, C-terminal domain"/>
    <property type="match status" value="1"/>
</dbReference>
<feature type="compositionally biased region" description="Gly residues" evidence="1">
    <location>
        <begin position="448"/>
        <end position="459"/>
    </location>
</feature>